<feature type="transmembrane region" description="Helical" evidence="5">
    <location>
        <begin position="171"/>
        <end position="190"/>
    </location>
</feature>
<dbReference type="AlphaFoldDB" id="A0A1G2L0W2"/>
<evidence type="ECO:0000256" key="3">
    <source>
        <dbReference type="ARBA" id="ARBA00022989"/>
    </source>
</evidence>
<feature type="transmembrane region" description="Helical" evidence="5">
    <location>
        <begin position="244"/>
        <end position="263"/>
    </location>
</feature>
<evidence type="ECO:0000313" key="7">
    <source>
        <dbReference type="EMBL" id="OHA05144.1"/>
    </source>
</evidence>
<dbReference type="GO" id="GO:0005262">
    <property type="term" value="F:calcium channel activity"/>
    <property type="evidence" value="ECO:0007669"/>
    <property type="project" value="TreeGrafter"/>
</dbReference>
<evidence type="ECO:0000256" key="1">
    <source>
        <dbReference type="ARBA" id="ARBA00004141"/>
    </source>
</evidence>
<dbReference type="Pfam" id="PF01699">
    <property type="entry name" value="Na_Ca_ex"/>
    <property type="match status" value="2"/>
</dbReference>
<reference evidence="7 8" key="1">
    <citation type="journal article" date="2016" name="Nat. Commun.">
        <title>Thousands of microbial genomes shed light on interconnected biogeochemical processes in an aquifer system.</title>
        <authorList>
            <person name="Anantharaman K."/>
            <person name="Brown C.T."/>
            <person name="Hug L.A."/>
            <person name="Sharon I."/>
            <person name="Castelle C.J."/>
            <person name="Probst A.J."/>
            <person name="Thomas B.C."/>
            <person name="Singh A."/>
            <person name="Wilkins M.J."/>
            <person name="Karaoz U."/>
            <person name="Brodie E.L."/>
            <person name="Williams K.H."/>
            <person name="Hubbard S.S."/>
            <person name="Banfield J.F."/>
        </authorList>
    </citation>
    <scope>NUCLEOTIDE SEQUENCE [LARGE SCALE GENOMIC DNA]</scope>
</reference>
<evidence type="ECO:0000256" key="5">
    <source>
        <dbReference type="SAM" id="Phobius"/>
    </source>
</evidence>
<feature type="transmembrane region" description="Helical" evidence="5">
    <location>
        <begin position="37"/>
        <end position="60"/>
    </location>
</feature>
<evidence type="ECO:0000256" key="2">
    <source>
        <dbReference type="ARBA" id="ARBA00022692"/>
    </source>
</evidence>
<feature type="transmembrane region" description="Helical" evidence="5">
    <location>
        <begin position="196"/>
        <end position="223"/>
    </location>
</feature>
<evidence type="ECO:0000313" key="8">
    <source>
        <dbReference type="Proteomes" id="UP000177982"/>
    </source>
</evidence>
<dbReference type="GO" id="GO:0008273">
    <property type="term" value="F:calcium, potassium:sodium antiporter activity"/>
    <property type="evidence" value="ECO:0007669"/>
    <property type="project" value="TreeGrafter"/>
</dbReference>
<sequence length="315" mass="33457">MATVIEITILGAALYILIRAGGALVRTMTAMARFLRISEYALSFILMALATSLPELFIGISSAARNAPLLSLGNIIGSNVLNVTLVLGAGVIAAGSLTIGKDAVRGEMGKMFALTFVPAILLFDGELSRGDGALLLLLFVAYLVHLFYSNRVSPPVDGSAGEFGIGEFMRSFLFFFVNIFLVIGSSWFIVYEAERLAAGFGVPLFFIGLFVISFGTTLPELVFNIRSSMSGYGEMSLGNSLGSVIFNISGILGIVAIIQPVHVDDPLRAVSGLVITSILIFLIQLVLLLKGDISRGYGIGLIAISLLFLGIEAFL</sequence>
<feature type="transmembrane region" description="Helical" evidence="5">
    <location>
        <begin position="133"/>
        <end position="150"/>
    </location>
</feature>
<feature type="transmembrane region" description="Helical" evidence="5">
    <location>
        <begin position="6"/>
        <end position="25"/>
    </location>
</feature>
<keyword evidence="2 5" id="KW-0812">Transmembrane</keyword>
<comment type="subcellular location">
    <subcellularLocation>
        <location evidence="1">Membrane</location>
        <topology evidence="1">Multi-pass membrane protein</topology>
    </subcellularLocation>
</comment>
<keyword evidence="3 5" id="KW-1133">Transmembrane helix</keyword>
<comment type="caution">
    <text evidence="7">The sequence shown here is derived from an EMBL/GenBank/DDBJ whole genome shotgun (WGS) entry which is preliminary data.</text>
</comment>
<dbReference type="GO" id="GO:0006874">
    <property type="term" value="P:intracellular calcium ion homeostasis"/>
    <property type="evidence" value="ECO:0007669"/>
    <property type="project" value="TreeGrafter"/>
</dbReference>
<feature type="transmembrane region" description="Helical" evidence="5">
    <location>
        <begin position="111"/>
        <end position="127"/>
    </location>
</feature>
<dbReference type="Proteomes" id="UP000177982">
    <property type="component" value="Unassembled WGS sequence"/>
</dbReference>
<evidence type="ECO:0000259" key="6">
    <source>
        <dbReference type="Pfam" id="PF01699"/>
    </source>
</evidence>
<dbReference type="PANTHER" id="PTHR10846:SF8">
    <property type="entry name" value="INNER MEMBRANE PROTEIN YRBG"/>
    <property type="match status" value="1"/>
</dbReference>
<organism evidence="7 8">
    <name type="scientific">Candidatus Sungbacteria bacterium RIFCSPLOWO2_01_FULL_47_10</name>
    <dbReference type="NCBI Taxonomy" id="1802276"/>
    <lineage>
        <taxon>Bacteria</taxon>
        <taxon>Candidatus Sungiibacteriota</taxon>
    </lineage>
</organism>
<proteinExistence type="predicted"/>
<dbReference type="GO" id="GO:0005886">
    <property type="term" value="C:plasma membrane"/>
    <property type="evidence" value="ECO:0007669"/>
    <property type="project" value="TreeGrafter"/>
</dbReference>
<dbReference type="EMBL" id="MHQO01000060">
    <property type="protein sequence ID" value="OHA05144.1"/>
    <property type="molecule type" value="Genomic_DNA"/>
</dbReference>
<dbReference type="Gene3D" id="1.20.1420.30">
    <property type="entry name" value="NCX, central ion-binding region"/>
    <property type="match status" value="1"/>
</dbReference>
<feature type="domain" description="Sodium/calcium exchanger membrane region" evidence="6">
    <location>
        <begin position="171"/>
        <end position="310"/>
    </location>
</feature>
<feature type="transmembrane region" description="Helical" evidence="5">
    <location>
        <begin position="296"/>
        <end position="314"/>
    </location>
</feature>
<protein>
    <recommendedName>
        <fullName evidence="6">Sodium/calcium exchanger membrane region domain-containing protein</fullName>
    </recommendedName>
</protein>
<keyword evidence="4 5" id="KW-0472">Membrane</keyword>
<dbReference type="InterPro" id="IPR004481">
    <property type="entry name" value="K/Na/Ca-exchanger"/>
</dbReference>
<evidence type="ECO:0000256" key="4">
    <source>
        <dbReference type="ARBA" id="ARBA00023136"/>
    </source>
</evidence>
<feature type="transmembrane region" description="Helical" evidence="5">
    <location>
        <begin position="269"/>
        <end position="289"/>
    </location>
</feature>
<gene>
    <name evidence="7" type="ORF">A2934_04045</name>
</gene>
<accession>A0A1G2L0W2</accession>
<feature type="domain" description="Sodium/calcium exchanger membrane region" evidence="6">
    <location>
        <begin position="8"/>
        <end position="147"/>
    </location>
</feature>
<name>A0A1G2L0W2_9BACT</name>
<dbReference type="InterPro" id="IPR004837">
    <property type="entry name" value="NaCa_Exmemb"/>
</dbReference>
<dbReference type="PANTHER" id="PTHR10846">
    <property type="entry name" value="SODIUM/POTASSIUM/CALCIUM EXCHANGER"/>
    <property type="match status" value="1"/>
</dbReference>
<dbReference type="InterPro" id="IPR044880">
    <property type="entry name" value="NCX_ion-bd_dom_sf"/>
</dbReference>
<feature type="transmembrane region" description="Helical" evidence="5">
    <location>
        <begin position="80"/>
        <end position="99"/>
    </location>
</feature>